<organism evidence="4 5">
    <name type="scientific">Parachitinimonas caeni</name>
    <dbReference type="NCBI Taxonomy" id="3031301"/>
    <lineage>
        <taxon>Bacteria</taxon>
        <taxon>Pseudomonadati</taxon>
        <taxon>Pseudomonadota</taxon>
        <taxon>Betaproteobacteria</taxon>
        <taxon>Neisseriales</taxon>
        <taxon>Chitinibacteraceae</taxon>
        <taxon>Parachitinimonas</taxon>
    </lineage>
</organism>
<dbReference type="Proteomes" id="UP001172778">
    <property type="component" value="Unassembled WGS sequence"/>
</dbReference>
<evidence type="ECO:0000259" key="3">
    <source>
        <dbReference type="Pfam" id="PF02470"/>
    </source>
</evidence>
<evidence type="ECO:0000313" key="5">
    <source>
        <dbReference type="Proteomes" id="UP001172778"/>
    </source>
</evidence>
<proteinExistence type="predicted"/>
<dbReference type="PANTHER" id="PTHR33371:SF4">
    <property type="entry name" value="INTERMEMBRANE PHOSPHOLIPID TRANSPORT SYSTEM BINDING PROTEIN MLAD"/>
    <property type="match status" value="1"/>
</dbReference>
<feature type="region of interest" description="Disordered" evidence="2">
    <location>
        <begin position="299"/>
        <end position="322"/>
    </location>
</feature>
<keyword evidence="5" id="KW-1185">Reference proteome</keyword>
<evidence type="ECO:0000313" key="4">
    <source>
        <dbReference type="EMBL" id="MDK2124613.1"/>
    </source>
</evidence>
<evidence type="ECO:0000256" key="1">
    <source>
        <dbReference type="SAM" id="Coils"/>
    </source>
</evidence>
<gene>
    <name evidence="4" type="ORF">PZA18_11175</name>
</gene>
<reference evidence="4" key="1">
    <citation type="submission" date="2023-03" db="EMBL/GenBank/DDBJ databases">
        <title>Chitinimonas shenzhenensis gen. nov., sp. nov., a novel member of family Burkholderiaceae isolated from activated sludge collected in Shen Zhen, China.</title>
        <authorList>
            <person name="Wang X."/>
        </authorList>
    </citation>
    <scope>NUCLEOTIDE SEQUENCE</scope>
    <source>
        <strain evidence="4">DQS-5</strain>
    </source>
</reference>
<accession>A0ABT7DZV1</accession>
<evidence type="ECO:0000256" key="2">
    <source>
        <dbReference type="SAM" id="MobiDB-lite"/>
    </source>
</evidence>
<feature type="domain" description="Mce/MlaD" evidence="3">
    <location>
        <begin position="54"/>
        <end position="124"/>
    </location>
</feature>
<dbReference type="RefSeq" id="WP_284100926.1">
    <property type="nucleotide sequence ID" value="NZ_JARRAF010000011.1"/>
</dbReference>
<feature type="coiled-coil region" evidence="1">
    <location>
        <begin position="177"/>
        <end position="272"/>
    </location>
</feature>
<name>A0ABT7DZV1_9NEIS</name>
<sequence length="322" mass="35244">MKLLRDSDPRFRWLGAKLLAFIVLAVLAVAGLVYAIAVKQGYFVAKTPLLLVSESGTDLKVGMAVKFSGFKIGQVEKLTLDEVGHVNIEIVVEDRYLKWIKRDSVGHMMKDGLIGDSYIGISGGTGFLPPVDRNSQLIFVAGKSFDEIAQEVRDRVVPVIEEVEKTLHYVNDPKGDVVQALQNFNRLSQDLQQTRSRIDSAIAHFDALAAKDVPETLLSARKALERADAAIAQVQEKLPPIMDKANSTLANVEAASAEAKQAAEALRKTAETAAPDAGRLLKRGNELLDTGADTLDSVRRSWPLNRMVAPEEPQAPRIESHE</sequence>
<dbReference type="EMBL" id="JARRAF010000011">
    <property type="protein sequence ID" value="MDK2124613.1"/>
    <property type="molecule type" value="Genomic_DNA"/>
</dbReference>
<protein>
    <submittedName>
        <fullName evidence="4">MlaD family protein</fullName>
    </submittedName>
</protein>
<dbReference type="InterPro" id="IPR003399">
    <property type="entry name" value="Mce/MlaD"/>
</dbReference>
<dbReference type="PANTHER" id="PTHR33371">
    <property type="entry name" value="INTERMEMBRANE PHOSPHOLIPID TRANSPORT SYSTEM BINDING PROTEIN MLAD-RELATED"/>
    <property type="match status" value="1"/>
</dbReference>
<dbReference type="Pfam" id="PF02470">
    <property type="entry name" value="MlaD"/>
    <property type="match status" value="1"/>
</dbReference>
<comment type="caution">
    <text evidence="4">The sequence shown here is derived from an EMBL/GenBank/DDBJ whole genome shotgun (WGS) entry which is preliminary data.</text>
</comment>
<keyword evidence="1" id="KW-0175">Coiled coil</keyword>
<dbReference type="InterPro" id="IPR052336">
    <property type="entry name" value="MlaD_Phospholipid_Transporter"/>
</dbReference>